<feature type="region of interest" description="Disordered" evidence="2">
    <location>
        <begin position="1"/>
        <end position="98"/>
    </location>
</feature>
<dbReference type="SUPFAM" id="SSF103657">
    <property type="entry name" value="BAR/IMD domain-like"/>
    <property type="match status" value="1"/>
</dbReference>
<feature type="coiled-coil region" evidence="1">
    <location>
        <begin position="264"/>
        <end position="328"/>
    </location>
</feature>
<feature type="compositionally biased region" description="Polar residues" evidence="2">
    <location>
        <begin position="80"/>
        <end position="98"/>
    </location>
</feature>
<dbReference type="SMART" id="SM01015">
    <property type="entry name" value="Arfaptin"/>
    <property type="match status" value="1"/>
</dbReference>
<dbReference type="PROSITE" id="PS50870">
    <property type="entry name" value="AH"/>
    <property type="match status" value="1"/>
</dbReference>
<protein>
    <submittedName>
        <fullName evidence="5">Arfaptin-2 isoform X1</fullName>
    </submittedName>
</protein>
<feature type="compositionally biased region" description="Basic and acidic residues" evidence="2">
    <location>
        <begin position="41"/>
        <end position="51"/>
    </location>
</feature>
<evidence type="ECO:0000259" key="3">
    <source>
        <dbReference type="PROSITE" id="PS50870"/>
    </source>
</evidence>
<feature type="domain" description="AH" evidence="3">
    <location>
        <begin position="157"/>
        <end position="353"/>
    </location>
</feature>
<evidence type="ECO:0000256" key="1">
    <source>
        <dbReference type="SAM" id="Coils"/>
    </source>
</evidence>
<keyword evidence="4" id="KW-1185">Reference proteome</keyword>
<dbReference type="PANTHER" id="PTHR12141">
    <property type="entry name" value="ARFAPTIN-RELATED"/>
    <property type="match status" value="1"/>
</dbReference>
<dbReference type="Proteomes" id="UP001652625">
    <property type="component" value="Chromosome 12"/>
</dbReference>
<dbReference type="Pfam" id="PF06456">
    <property type="entry name" value="Arfaptin"/>
    <property type="match status" value="1"/>
</dbReference>
<dbReference type="CDD" id="cd07660">
    <property type="entry name" value="BAR_Arfaptin"/>
    <property type="match status" value="1"/>
</dbReference>
<dbReference type="InterPro" id="IPR027267">
    <property type="entry name" value="AH/BAR_dom_sf"/>
</dbReference>
<keyword evidence="1" id="KW-0175">Coiled coil</keyword>
<dbReference type="Gene3D" id="1.20.1270.60">
    <property type="entry name" value="Arfaptin homology (AH) domain/BAR domain"/>
    <property type="match status" value="1"/>
</dbReference>
<proteinExistence type="predicted"/>
<accession>A0ABM4D2X6</accession>
<evidence type="ECO:0000313" key="4">
    <source>
        <dbReference type="Proteomes" id="UP001652625"/>
    </source>
</evidence>
<sequence>MDVRNFNQKIGGDKPSSGSYNGFDRETAILDSADPSQSLEEMLKEATDLQSHRSFSSGRLELRSDENESPFQHHVPISSPAATPNSLSDKNKSYNQTNSYTNQLDTRQAMPSINGTQQVVQGIEAGAKIDALKKWTVSTYKYTKQMVSEKMGRRARTVDTELEKHIQALRETQLRYANLLKLSKQLTTQFSNLLVTQKLLGEALTDLSIKSPDLQDEFNQNAELQKIVSKSGDTLLSALNFFTENLQTLSGKTIDDTIMTIRDYESARIEYDAYRTDLEAYEAQGQSFKTEEARKEFYIQRDKFESLRNNLQIKMKFLEENKVKVMRKQLLILHNAQAAYFSGNKEELEKTMKEFHIRVMSKGEGTSFLETH</sequence>
<name>A0ABM4D2X6_HYDVU</name>
<reference evidence="5" key="1">
    <citation type="submission" date="2025-08" db="UniProtKB">
        <authorList>
            <consortium name="RefSeq"/>
        </authorList>
    </citation>
    <scope>IDENTIFICATION</scope>
</reference>
<evidence type="ECO:0000256" key="2">
    <source>
        <dbReference type="SAM" id="MobiDB-lite"/>
    </source>
</evidence>
<dbReference type="RefSeq" id="XP_065668615.1">
    <property type="nucleotide sequence ID" value="XM_065812543.1"/>
</dbReference>
<evidence type="ECO:0000313" key="5">
    <source>
        <dbReference type="RefSeq" id="XP_065668615.1"/>
    </source>
</evidence>
<dbReference type="InterPro" id="IPR030798">
    <property type="entry name" value="Arfaptin_fam"/>
</dbReference>
<dbReference type="PANTHER" id="PTHR12141:SF5">
    <property type="entry name" value="ARFAPTIN"/>
    <property type="match status" value="1"/>
</dbReference>
<dbReference type="InterPro" id="IPR010504">
    <property type="entry name" value="AH_dom"/>
</dbReference>
<gene>
    <name evidence="5" type="primary">LOC100214093</name>
</gene>
<dbReference type="GeneID" id="100214093"/>
<organism evidence="4 5">
    <name type="scientific">Hydra vulgaris</name>
    <name type="common">Hydra</name>
    <name type="synonym">Hydra attenuata</name>
    <dbReference type="NCBI Taxonomy" id="6087"/>
    <lineage>
        <taxon>Eukaryota</taxon>
        <taxon>Metazoa</taxon>
        <taxon>Cnidaria</taxon>
        <taxon>Hydrozoa</taxon>
        <taxon>Hydroidolina</taxon>
        <taxon>Anthoathecata</taxon>
        <taxon>Aplanulata</taxon>
        <taxon>Hydridae</taxon>
        <taxon>Hydra</taxon>
    </lineage>
</organism>